<gene>
    <name evidence="4" type="primary">MYL6_5</name>
    <name evidence="4" type="ORF">OS493_023466</name>
</gene>
<dbReference type="CDD" id="cd00051">
    <property type="entry name" value="EFh"/>
    <property type="match status" value="1"/>
</dbReference>
<feature type="domain" description="EF-hand" evidence="3">
    <location>
        <begin position="43"/>
        <end position="78"/>
    </location>
</feature>
<dbReference type="GO" id="GO:0016460">
    <property type="term" value="C:myosin II complex"/>
    <property type="evidence" value="ECO:0007669"/>
    <property type="project" value="TreeGrafter"/>
</dbReference>
<dbReference type="InterPro" id="IPR018247">
    <property type="entry name" value="EF_Hand_1_Ca_BS"/>
</dbReference>
<dbReference type="EMBL" id="MU825890">
    <property type="protein sequence ID" value="KAJ7384138.1"/>
    <property type="molecule type" value="Genomic_DNA"/>
</dbReference>
<keyword evidence="5" id="KW-1185">Reference proteome</keyword>
<dbReference type="PANTHER" id="PTHR23048:SF49">
    <property type="entry name" value="FI08416P-RELATED"/>
    <property type="match status" value="1"/>
</dbReference>
<dbReference type="PROSITE" id="PS50222">
    <property type="entry name" value="EF_HAND_2"/>
    <property type="match status" value="3"/>
</dbReference>
<sequence length="120" mass="13423">MTTLSEDQISEHKEAFLLFDRRGDGKIESTQLGEVLRSLGHNPTQAEVKKSLKEVDPSGANRISFEEFLPIFLSFGQRKPIHRSNEGFVDGLRVFDRDGNGQISAAELRHVLTGLGEKNE</sequence>
<dbReference type="InterPro" id="IPR011992">
    <property type="entry name" value="EF-hand-dom_pair"/>
</dbReference>
<dbReference type="FunFam" id="1.10.238.10:FF:000527">
    <property type="entry name" value="Calmodulin-3"/>
    <property type="match status" value="1"/>
</dbReference>
<feature type="domain" description="EF-hand" evidence="3">
    <location>
        <begin position="7"/>
        <end position="42"/>
    </location>
</feature>
<keyword evidence="2" id="KW-0106">Calcium</keyword>
<dbReference type="Pfam" id="PF13499">
    <property type="entry name" value="EF-hand_7"/>
    <property type="match status" value="1"/>
</dbReference>
<dbReference type="InterPro" id="IPR050230">
    <property type="entry name" value="CALM/Myosin/TropC-like"/>
</dbReference>
<organism evidence="4 5">
    <name type="scientific">Desmophyllum pertusum</name>
    <dbReference type="NCBI Taxonomy" id="174260"/>
    <lineage>
        <taxon>Eukaryota</taxon>
        <taxon>Metazoa</taxon>
        <taxon>Cnidaria</taxon>
        <taxon>Anthozoa</taxon>
        <taxon>Hexacorallia</taxon>
        <taxon>Scleractinia</taxon>
        <taxon>Caryophylliina</taxon>
        <taxon>Caryophylliidae</taxon>
        <taxon>Desmophyllum</taxon>
    </lineage>
</organism>
<proteinExistence type="predicted"/>
<dbReference type="Proteomes" id="UP001163046">
    <property type="component" value="Unassembled WGS sequence"/>
</dbReference>
<dbReference type="Gene3D" id="1.10.238.10">
    <property type="entry name" value="EF-hand"/>
    <property type="match status" value="2"/>
</dbReference>
<feature type="domain" description="EF-hand" evidence="3">
    <location>
        <begin position="83"/>
        <end position="118"/>
    </location>
</feature>
<dbReference type="AlphaFoldDB" id="A0A9W9ZLX6"/>
<dbReference type="Pfam" id="PF13405">
    <property type="entry name" value="EF-hand_6"/>
    <property type="match status" value="1"/>
</dbReference>
<reference evidence="4" key="1">
    <citation type="submission" date="2023-01" db="EMBL/GenBank/DDBJ databases">
        <title>Genome assembly of the deep-sea coral Lophelia pertusa.</title>
        <authorList>
            <person name="Herrera S."/>
            <person name="Cordes E."/>
        </authorList>
    </citation>
    <scope>NUCLEOTIDE SEQUENCE</scope>
    <source>
        <strain evidence="4">USNM1676648</strain>
        <tissue evidence="4">Polyp</tissue>
    </source>
</reference>
<dbReference type="SMART" id="SM00054">
    <property type="entry name" value="EFh"/>
    <property type="match status" value="3"/>
</dbReference>
<dbReference type="PANTHER" id="PTHR23048">
    <property type="entry name" value="MYOSIN LIGHT CHAIN 1, 3"/>
    <property type="match status" value="1"/>
</dbReference>
<evidence type="ECO:0000313" key="5">
    <source>
        <dbReference type="Proteomes" id="UP001163046"/>
    </source>
</evidence>
<evidence type="ECO:0000313" key="4">
    <source>
        <dbReference type="EMBL" id="KAJ7384138.1"/>
    </source>
</evidence>
<accession>A0A9W9ZLX6</accession>
<dbReference type="PROSITE" id="PS00018">
    <property type="entry name" value="EF_HAND_1"/>
    <property type="match status" value="1"/>
</dbReference>
<comment type="caution">
    <text evidence="4">The sequence shown here is derived from an EMBL/GenBank/DDBJ whole genome shotgun (WGS) entry which is preliminary data.</text>
</comment>
<dbReference type="InterPro" id="IPR002048">
    <property type="entry name" value="EF_hand_dom"/>
</dbReference>
<dbReference type="GO" id="GO:0005509">
    <property type="term" value="F:calcium ion binding"/>
    <property type="evidence" value="ECO:0007669"/>
    <property type="project" value="InterPro"/>
</dbReference>
<evidence type="ECO:0000256" key="2">
    <source>
        <dbReference type="ARBA" id="ARBA00022837"/>
    </source>
</evidence>
<evidence type="ECO:0000256" key="1">
    <source>
        <dbReference type="ARBA" id="ARBA00022737"/>
    </source>
</evidence>
<name>A0A9W9ZLX6_9CNID</name>
<evidence type="ECO:0000259" key="3">
    <source>
        <dbReference type="PROSITE" id="PS50222"/>
    </source>
</evidence>
<protein>
    <submittedName>
        <fullName evidence="4">Myosin light polypeptide 6</fullName>
    </submittedName>
</protein>
<dbReference type="SUPFAM" id="SSF47473">
    <property type="entry name" value="EF-hand"/>
    <property type="match status" value="1"/>
</dbReference>
<dbReference type="OrthoDB" id="26525at2759"/>
<keyword evidence="1" id="KW-0677">Repeat</keyword>